<evidence type="ECO:0000313" key="3">
    <source>
        <dbReference type="Proteomes" id="UP000324222"/>
    </source>
</evidence>
<organism evidence="2 3">
    <name type="scientific">Portunus trituberculatus</name>
    <name type="common">Swimming crab</name>
    <name type="synonym">Neptunus trituberculatus</name>
    <dbReference type="NCBI Taxonomy" id="210409"/>
    <lineage>
        <taxon>Eukaryota</taxon>
        <taxon>Metazoa</taxon>
        <taxon>Ecdysozoa</taxon>
        <taxon>Arthropoda</taxon>
        <taxon>Crustacea</taxon>
        <taxon>Multicrustacea</taxon>
        <taxon>Malacostraca</taxon>
        <taxon>Eumalacostraca</taxon>
        <taxon>Eucarida</taxon>
        <taxon>Decapoda</taxon>
        <taxon>Pleocyemata</taxon>
        <taxon>Brachyura</taxon>
        <taxon>Eubrachyura</taxon>
        <taxon>Portunoidea</taxon>
        <taxon>Portunidae</taxon>
        <taxon>Portuninae</taxon>
        <taxon>Portunus</taxon>
    </lineage>
</organism>
<evidence type="ECO:0000313" key="2">
    <source>
        <dbReference type="EMBL" id="MPC26758.1"/>
    </source>
</evidence>
<keyword evidence="3" id="KW-1185">Reference proteome</keyword>
<reference evidence="2 3" key="1">
    <citation type="submission" date="2019-05" db="EMBL/GenBank/DDBJ databases">
        <title>Another draft genome of Portunus trituberculatus and its Hox gene families provides insights of decapod evolution.</title>
        <authorList>
            <person name="Jeong J.-H."/>
            <person name="Song I."/>
            <person name="Kim S."/>
            <person name="Choi T."/>
            <person name="Kim D."/>
            <person name="Ryu S."/>
            <person name="Kim W."/>
        </authorList>
    </citation>
    <scope>NUCLEOTIDE SEQUENCE [LARGE SCALE GENOMIC DNA]</scope>
    <source>
        <tissue evidence="2">Muscle</tissue>
    </source>
</reference>
<evidence type="ECO:0000256" key="1">
    <source>
        <dbReference type="SAM" id="MobiDB-lite"/>
    </source>
</evidence>
<gene>
    <name evidence="2" type="ORF">E2C01_019905</name>
</gene>
<feature type="region of interest" description="Disordered" evidence="1">
    <location>
        <begin position="62"/>
        <end position="101"/>
    </location>
</feature>
<dbReference type="EMBL" id="VSRR010001646">
    <property type="protein sequence ID" value="MPC26758.1"/>
    <property type="molecule type" value="Genomic_DNA"/>
</dbReference>
<sequence length="101" mass="11750">MEHHNSEHDSAAALDWPQHFLTANEESPRIVQSSFKVWQWLVRIHHRLRLHSEVLSITSEWSVRHHQTHEAPGGRRQPRSPHTGIQPPTLPARPLLHSVLH</sequence>
<protein>
    <submittedName>
        <fullName evidence="2">Uncharacterized protein</fullName>
    </submittedName>
</protein>
<proteinExistence type="predicted"/>
<accession>A0A5B7DZ67</accession>
<comment type="caution">
    <text evidence="2">The sequence shown here is derived from an EMBL/GenBank/DDBJ whole genome shotgun (WGS) entry which is preliminary data.</text>
</comment>
<dbReference type="AlphaFoldDB" id="A0A5B7DZ67"/>
<name>A0A5B7DZ67_PORTR</name>
<dbReference type="Proteomes" id="UP000324222">
    <property type="component" value="Unassembled WGS sequence"/>
</dbReference>